<dbReference type="GO" id="GO:0005743">
    <property type="term" value="C:mitochondrial inner membrane"/>
    <property type="evidence" value="ECO:0007669"/>
    <property type="project" value="UniProtKB-SubCell"/>
</dbReference>
<feature type="transmembrane region" description="Helical" evidence="11">
    <location>
        <begin position="74"/>
        <end position="97"/>
    </location>
</feature>
<feature type="transmembrane region" description="Helical" evidence="11">
    <location>
        <begin position="191"/>
        <end position="210"/>
    </location>
</feature>
<feature type="region of interest" description="Disordered" evidence="10">
    <location>
        <begin position="304"/>
        <end position="370"/>
    </location>
</feature>
<evidence type="ECO:0000313" key="14">
    <source>
        <dbReference type="EMBL" id="EGD74969.1"/>
    </source>
</evidence>
<dbReference type="OrthoDB" id="2148490at2759"/>
<dbReference type="EMBL" id="GL832970">
    <property type="protein sequence ID" value="EGD74969.1"/>
    <property type="molecule type" value="Genomic_DNA"/>
</dbReference>
<dbReference type="InterPro" id="IPR001708">
    <property type="entry name" value="YidC/ALB3/OXA1/COX18"/>
</dbReference>
<reference evidence="14" key="1">
    <citation type="submission" date="2009-08" db="EMBL/GenBank/DDBJ databases">
        <title>Annotation of Salpingoeca rosetta.</title>
        <authorList>
            <consortium name="The Broad Institute Genome Sequencing Platform"/>
            <person name="Russ C."/>
            <person name="Cuomo C."/>
            <person name="Burger G."/>
            <person name="Gray M.W."/>
            <person name="Holland P.W.H."/>
            <person name="King N."/>
            <person name="Lang F.B.F."/>
            <person name="Roger A.J."/>
            <person name="Ruiz-Trillo I."/>
            <person name="Young S.K."/>
            <person name="Zeng Q."/>
            <person name="Gargeya S."/>
            <person name="Alvarado L."/>
            <person name="Berlin A."/>
            <person name="Chapman S.B."/>
            <person name="Chen Z."/>
            <person name="Freedman E."/>
            <person name="Gellesch M."/>
            <person name="Goldberg J."/>
            <person name="Griggs A."/>
            <person name="Gujja S."/>
            <person name="Heilman E."/>
            <person name="Heiman D."/>
            <person name="Howarth C."/>
            <person name="Mehta T."/>
            <person name="Neiman D."/>
            <person name="Pearson M."/>
            <person name="Roberts A."/>
            <person name="Saif S."/>
            <person name="Shea T."/>
            <person name="Shenoy N."/>
            <person name="Sisk P."/>
            <person name="Stolte C."/>
            <person name="Sykes S."/>
            <person name="White J."/>
            <person name="Yandava C."/>
            <person name="Haas B."/>
            <person name="Nusbaum C."/>
            <person name="Birren B."/>
        </authorList>
    </citation>
    <scope>NUCLEOTIDE SEQUENCE [LARGE SCALE GENOMIC DNA]</scope>
    <source>
        <strain evidence="14">ATCC 50818</strain>
    </source>
</reference>
<evidence type="ECO:0000256" key="3">
    <source>
        <dbReference type="ARBA" id="ARBA00022692"/>
    </source>
</evidence>
<dbReference type="eggNOG" id="KOG1239">
    <property type="taxonomic scope" value="Eukaryota"/>
</dbReference>
<dbReference type="AlphaFoldDB" id="F2UEB9"/>
<dbReference type="GO" id="GO:0032977">
    <property type="term" value="F:membrane insertase activity"/>
    <property type="evidence" value="ECO:0007669"/>
    <property type="project" value="InterPro"/>
</dbReference>
<evidence type="ECO:0000256" key="4">
    <source>
        <dbReference type="ARBA" id="ARBA00022792"/>
    </source>
</evidence>
<evidence type="ECO:0000259" key="13">
    <source>
        <dbReference type="Pfam" id="PF02096"/>
    </source>
</evidence>
<feature type="compositionally biased region" description="Basic and acidic residues" evidence="10">
    <location>
        <begin position="308"/>
        <end position="330"/>
    </location>
</feature>
<evidence type="ECO:0000256" key="12">
    <source>
        <dbReference type="SAM" id="SignalP"/>
    </source>
</evidence>
<sequence length="370" mass="40212">MLAGVLYLSMPLLVLAFPESVFLTLVFIIPTQMVCGSGAFVGELQSVGLGSMSTPSGVVQNLLEFVAAQPGMSWFGGIVLSTIAIRTLMLPITVAMMRNNVTMMNLRPEMQLHADRIKQCAAQGDEEGKIAASQRLQELMKKNGVSPLKSLYGFAQIPVFLSFFFALRSITGGEVASIKTGGYSFFTDLTAADPTYVLPVVTATTMLLSFELSSRMGTAMSPTMKKVFRGLALVTGAVTATLPMGIHAYWITSNIFTLGQVAVLNTPPVKRLFKIPDMVKHPDPPKQQSGKGFWEELQSSFKAAQAQQRREMEAKAAQEALKEANKEPPKSADQVLSQPLTRAAQEPASSKPKKGRKTGSRKQNKRNGRY</sequence>
<proteinExistence type="inferred from homology"/>
<evidence type="ECO:0000256" key="8">
    <source>
        <dbReference type="ARBA" id="ARBA00023136"/>
    </source>
</evidence>
<evidence type="ECO:0000313" key="15">
    <source>
        <dbReference type="Proteomes" id="UP000007799"/>
    </source>
</evidence>
<keyword evidence="5" id="KW-0809">Transit peptide</keyword>
<comment type="similarity">
    <text evidence="2 9">Belongs to the OXA1/ALB3/YidC family.</text>
</comment>
<feature type="chain" id="PRO_5003290577" description="Membrane insertase YidC/Oxa/ALB C-terminal domain-containing protein" evidence="12">
    <location>
        <begin position="17"/>
        <end position="370"/>
    </location>
</feature>
<dbReference type="OMA" id="FPMAIFM"/>
<dbReference type="KEGG" id="sre:PTSG_07193"/>
<evidence type="ECO:0000256" key="11">
    <source>
        <dbReference type="SAM" id="Phobius"/>
    </source>
</evidence>
<feature type="compositionally biased region" description="Basic residues" evidence="10">
    <location>
        <begin position="351"/>
        <end position="370"/>
    </location>
</feature>
<dbReference type="GeneID" id="16073185"/>
<keyword evidence="12" id="KW-0732">Signal</keyword>
<name>F2UEB9_SALR5</name>
<accession>F2UEB9</accession>
<organism evidence="15">
    <name type="scientific">Salpingoeca rosetta (strain ATCC 50818 / BSB-021)</name>
    <dbReference type="NCBI Taxonomy" id="946362"/>
    <lineage>
        <taxon>Eukaryota</taxon>
        <taxon>Choanoflagellata</taxon>
        <taxon>Craspedida</taxon>
        <taxon>Salpingoecidae</taxon>
        <taxon>Salpingoeca</taxon>
    </lineage>
</organism>
<comment type="subcellular location">
    <subcellularLocation>
        <location evidence="9">Membrane</location>
        <topology evidence="9">Multi-pass membrane protein</topology>
    </subcellularLocation>
    <subcellularLocation>
        <location evidence="1">Mitochondrion inner membrane</location>
        <topology evidence="1">Multi-pass membrane protein</topology>
    </subcellularLocation>
</comment>
<evidence type="ECO:0000256" key="7">
    <source>
        <dbReference type="ARBA" id="ARBA00023128"/>
    </source>
</evidence>
<feature type="transmembrane region" description="Helical" evidence="11">
    <location>
        <begin position="231"/>
        <end position="250"/>
    </location>
</feature>
<feature type="transmembrane region" description="Helical" evidence="11">
    <location>
        <begin position="151"/>
        <end position="171"/>
    </location>
</feature>
<dbReference type="FunCoup" id="F2UEB9">
    <property type="interactions" value="1287"/>
</dbReference>
<dbReference type="InterPro" id="IPR028055">
    <property type="entry name" value="YidC/Oxa/ALB_C"/>
</dbReference>
<keyword evidence="3 9" id="KW-0812">Transmembrane</keyword>
<dbReference type="Pfam" id="PF02096">
    <property type="entry name" value="60KD_IMP"/>
    <property type="match status" value="1"/>
</dbReference>
<dbReference type="RefSeq" id="XP_004992614.1">
    <property type="nucleotide sequence ID" value="XM_004992557.1"/>
</dbReference>
<evidence type="ECO:0000256" key="10">
    <source>
        <dbReference type="SAM" id="MobiDB-lite"/>
    </source>
</evidence>
<keyword evidence="15" id="KW-1185">Reference proteome</keyword>
<evidence type="ECO:0000256" key="6">
    <source>
        <dbReference type="ARBA" id="ARBA00022989"/>
    </source>
</evidence>
<dbReference type="GO" id="GO:0032979">
    <property type="term" value="P:protein insertion into mitochondrial inner membrane from matrix"/>
    <property type="evidence" value="ECO:0007669"/>
    <property type="project" value="TreeGrafter"/>
</dbReference>
<feature type="signal peptide" evidence="12">
    <location>
        <begin position="1"/>
        <end position="16"/>
    </location>
</feature>
<keyword evidence="8 11" id="KW-0472">Membrane</keyword>
<dbReference type="PANTHER" id="PTHR12428:SF66">
    <property type="entry name" value="MITOCHONDRIAL INNER MEMBRANE PROTEIN OXA1L"/>
    <property type="match status" value="1"/>
</dbReference>
<evidence type="ECO:0000256" key="2">
    <source>
        <dbReference type="ARBA" id="ARBA00009877"/>
    </source>
</evidence>
<gene>
    <name evidence="14" type="ORF">PTSG_07193</name>
</gene>
<dbReference type="NCBIfam" id="TIGR03592">
    <property type="entry name" value="yidC_oxa1_cterm"/>
    <property type="match status" value="1"/>
</dbReference>
<dbReference type="PANTHER" id="PTHR12428">
    <property type="entry name" value="OXA1"/>
    <property type="match status" value="1"/>
</dbReference>
<dbReference type="InParanoid" id="F2UEB9"/>
<dbReference type="Proteomes" id="UP000007799">
    <property type="component" value="Unassembled WGS sequence"/>
</dbReference>
<keyword evidence="4" id="KW-0999">Mitochondrion inner membrane</keyword>
<protein>
    <recommendedName>
        <fullName evidence="13">Membrane insertase YidC/Oxa/ALB C-terminal domain-containing protein</fullName>
    </recommendedName>
</protein>
<feature type="domain" description="Membrane insertase YidC/Oxa/ALB C-terminal" evidence="13">
    <location>
        <begin position="75"/>
        <end position="265"/>
    </location>
</feature>
<keyword evidence="6 11" id="KW-1133">Transmembrane helix</keyword>
<evidence type="ECO:0000256" key="9">
    <source>
        <dbReference type="RuleBase" id="RU003945"/>
    </source>
</evidence>
<keyword evidence="7" id="KW-0496">Mitochondrion</keyword>
<evidence type="ECO:0000256" key="5">
    <source>
        <dbReference type="ARBA" id="ARBA00022946"/>
    </source>
</evidence>
<evidence type="ECO:0000256" key="1">
    <source>
        <dbReference type="ARBA" id="ARBA00004448"/>
    </source>
</evidence>
<dbReference type="CDD" id="cd20069">
    <property type="entry name" value="5TM_Oxa1-like"/>
    <property type="match status" value="1"/>
</dbReference>
<dbReference type="STRING" id="946362.F2UEB9"/>